<organism evidence="5 6">
    <name type="scientific">Porphyra umbilicalis</name>
    <name type="common">Purple laver</name>
    <name type="synonym">Red alga</name>
    <dbReference type="NCBI Taxonomy" id="2786"/>
    <lineage>
        <taxon>Eukaryota</taxon>
        <taxon>Rhodophyta</taxon>
        <taxon>Bangiophyceae</taxon>
        <taxon>Bangiales</taxon>
        <taxon>Bangiaceae</taxon>
        <taxon>Porphyra</taxon>
    </lineage>
</organism>
<dbReference type="InterPro" id="IPR017972">
    <property type="entry name" value="Cyt_P450_CS"/>
</dbReference>
<name>A0A1X6NKA7_PORUM</name>
<evidence type="ECO:0000256" key="1">
    <source>
        <dbReference type="ARBA" id="ARBA00001971"/>
    </source>
</evidence>
<proteinExistence type="inferred from homology"/>
<evidence type="ECO:0000313" key="5">
    <source>
        <dbReference type="EMBL" id="OSX69002.1"/>
    </source>
</evidence>
<dbReference type="Pfam" id="PF00067">
    <property type="entry name" value="p450"/>
    <property type="match status" value="1"/>
</dbReference>
<dbReference type="InterPro" id="IPR002401">
    <property type="entry name" value="Cyt_P450_E_grp-I"/>
</dbReference>
<protein>
    <recommendedName>
        <fullName evidence="7">Cytochrome P450</fullName>
    </recommendedName>
</protein>
<accession>A0A1X6NKA7</accession>
<dbReference type="Proteomes" id="UP000218209">
    <property type="component" value="Unassembled WGS sequence"/>
</dbReference>
<dbReference type="EMBL" id="KV919875">
    <property type="protein sequence ID" value="OSX69002.1"/>
    <property type="molecule type" value="Genomic_DNA"/>
</dbReference>
<dbReference type="InterPro" id="IPR001128">
    <property type="entry name" value="Cyt_P450"/>
</dbReference>
<comment type="cofactor">
    <cofactor evidence="1 3">
        <name>heme</name>
        <dbReference type="ChEBI" id="CHEBI:30413"/>
    </cofactor>
</comment>
<dbReference type="PROSITE" id="PS00086">
    <property type="entry name" value="CYTOCHROME_P450"/>
    <property type="match status" value="1"/>
</dbReference>
<dbReference type="PRINTS" id="PR00463">
    <property type="entry name" value="EP450I"/>
</dbReference>
<keyword evidence="3 4" id="KW-0349">Heme</keyword>
<keyword evidence="3 4" id="KW-0408">Iron</keyword>
<keyword evidence="6" id="KW-1185">Reference proteome</keyword>
<evidence type="ECO:0000256" key="4">
    <source>
        <dbReference type="RuleBase" id="RU000461"/>
    </source>
</evidence>
<keyword evidence="3 4" id="KW-0479">Metal-binding</keyword>
<dbReference type="PANTHER" id="PTHR24305:SF166">
    <property type="entry name" value="CYTOCHROME P450 12A4, MITOCHONDRIAL-RELATED"/>
    <property type="match status" value="1"/>
</dbReference>
<evidence type="ECO:0000313" key="6">
    <source>
        <dbReference type="Proteomes" id="UP000218209"/>
    </source>
</evidence>
<keyword evidence="4" id="KW-0560">Oxidoreductase</keyword>
<dbReference type="PANTHER" id="PTHR24305">
    <property type="entry name" value="CYTOCHROME P450"/>
    <property type="match status" value="1"/>
</dbReference>
<feature type="binding site" description="axial binding residue" evidence="3">
    <location>
        <position position="367"/>
    </location>
    <ligand>
        <name>heme</name>
        <dbReference type="ChEBI" id="CHEBI:30413"/>
    </ligand>
    <ligandPart>
        <name>Fe</name>
        <dbReference type="ChEBI" id="CHEBI:18248"/>
    </ligandPart>
</feature>
<dbReference type="GO" id="GO:0005506">
    <property type="term" value="F:iron ion binding"/>
    <property type="evidence" value="ECO:0007669"/>
    <property type="project" value="InterPro"/>
</dbReference>
<gene>
    <name evidence="5" type="ORF">BU14_1979s0001</name>
</gene>
<evidence type="ECO:0008006" key="7">
    <source>
        <dbReference type="Google" id="ProtNLM"/>
    </source>
</evidence>
<dbReference type="PRINTS" id="PR00385">
    <property type="entry name" value="P450"/>
</dbReference>
<comment type="similarity">
    <text evidence="2 4">Belongs to the cytochrome P450 family.</text>
</comment>
<dbReference type="OrthoDB" id="1470350at2759"/>
<keyword evidence="4" id="KW-0503">Monooxygenase</keyword>
<dbReference type="InterPro" id="IPR036396">
    <property type="entry name" value="Cyt_P450_sf"/>
</dbReference>
<dbReference type="InterPro" id="IPR050121">
    <property type="entry name" value="Cytochrome_P450_monoxygenase"/>
</dbReference>
<dbReference type="GO" id="GO:0004497">
    <property type="term" value="F:monooxygenase activity"/>
    <property type="evidence" value="ECO:0007669"/>
    <property type="project" value="UniProtKB-KW"/>
</dbReference>
<dbReference type="Gene3D" id="1.10.630.10">
    <property type="entry name" value="Cytochrome P450"/>
    <property type="match status" value="1"/>
</dbReference>
<dbReference type="AlphaFoldDB" id="A0A1X6NKA7"/>
<reference evidence="5 6" key="1">
    <citation type="submission" date="2017-03" db="EMBL/GenBank/DDBJ databases">
        <title>WGS assembly of Porphyra umbilicalis.</title>
        <authorList>
            <person name="Brawley S.H."/>
            <person name="Blouin N.A."/>
            <person name="Ficko-Blean E."/>
            <person name="Wheeler G.L."/>
            <person name="Lohr M."/>
            <person name="Goodson H.V."/>
            <person name="Jenkins J.W."/>
            <person name="Blaby-Haas C.E."/>
            <person name="Helliwell K.E."/>
            <person name="Chan C."/>
            <person name="Marriage T."/>
            <person name="Bhattacharya D."/>
            <person name="Klein A.S."/>
            <person name="Badis Y."/>
            <person name="Brodie J."/>
            <person name="Cao Y."/>
            <person name="Collen J."/>
            <person name="Dittami S.M."/>
            <person name="Gachon C.M."/>
            <person name="Green B.R."/>
            <person name="Karpowicz S."/>
            <person name="Kim J.W."/>
            <person name="Kudahl U."/>
            <person name="Lin S."/>
            <person name="Michel G."/>
            <person name="Mittag M."/>
            <person name="Olson B.J."/>
            <person name="Pangilinan J."/>
            <person name="Peng Y."/>
            <person name="Qiu H."/>
            <person name="Shu S."/>
            <person name="Singer J.T."/>
            <person name="Smith A.G."/>
            <person name="Sprecher B.N."/>
            <person name="Wagner V."/>
            <person name="Wang W."/>
            <person name="Wang Z.-Y."/>
            <person name="Yan J."/>
            <person name="Yarish C."/>
            <person name="Zoeuner-Riek S."/>
            <person name="Zhuang Y."/>
            <person name="Zou Y."/>
            <person name="Lindquist E.A."/>
            <person name="Grimwood J."/>
            <person name="Barry K."/>
            <person name="Rokhsar D.S."/>
            <person name="Schmutz J."/>
            <person name="Stiller J.W."/>
            <person name="Grossman A.R."/>
            <person name="Prochnik S.E."/>
        </authorList>
    </citation>
    <scope>NUCLEOTIDE SEQUENCE [LARGE SCALE GENOMIC DNA]</scope>
    <source>
        <strain evidence="5">4086291</strain>
    </source>
</reference>
<dbReference type="SUPFAM" id="SSF48264">
    <property type="entry name" value="Cytochrome P450"/>
    <property type="match status" value="1"/>
</dbReference>
<sequence>MLRHFGTPISDEMLFVVPDPRHASARRLMHPFLSGLPTTETVLRVVHAELGGGAPDAATAAAAADGSAPTRWLDRLDALAAAGTPVDVDDLMTEFTLGVMHHLLYSCAPGAAEVRATARMLLGLTADMMAAGGHPFPNLTGRALMASMRSTGDHFVAYVAKMEARRRSEYAAGTAAPTPPRDMLDVLLADLDKPGGAYEGDRRRVAADLLFYQLGGYDTTAHSIAWTIHALCDHPDVEARLVSELEAALPAPGTPLTSVHLAALPYTDAVWKESLRLFPPAPLGTVRKLDADLRLPSDGSIIPAGTTVNLPVFPVHRNGAAYPQPATFDPARWLPATAPGAGGRHSPADRRTARAHFMPFSSGPRACPGQNMAAVEAKAVLATLFRRFRFERVGASAEVVLDNAISLRPSGLRVTLHRREGT</sequence>
<evidence type="ECO:0000256" key="2">
    <source>
        <dbReference type="ARBA" id="ARBA00010617"/>
    </source>
</evidence>
<dbReference type="GO" id="GO:0016705">
    <property type="term" value="F:oxidoreductase activity, acting on paired donors, with incorporation or reduction of molecular oxygen"/>
    <property type="evidence" value="ECO:0007669"/>
    <property type="project" value="InterPro"/>
</dbReference>
<dbReference type="GO" id="GO:0020037">
    <property type="term" value="F:heme binding"/>
    <property type="evidence" value="ECO:0007669"/>
    <property type="project" value="InterPro"/>
</dbReference>
<evidence type="ECO:0000256" key="3">
    <source>
        <dbReference type="PIRSR" id="PIRSR602401-1"/>
    </source>
</evidence>